<gene>
    <name evidence="1" type="ORF">BVC80_9097g51</name>
</gene>
<proteinExistence type="predicted"/>
<comment type="caution">
    <text evidence="1">The sequence shown here is derived from an EMBL/GenBank/DDBJ whole genome shotgun (WGS) entry which is preliminary data.</text>
</comment>
<dbReference type="AlphaFoldDB" id="A0A200QER3"/>
<evidence type="ECO:0000313" key="2">
    <source>
        <dbReference type="Proteomes" id="UP000195402"/>
    </source>
</evidence>
<evidence type="ECO:0000313" key="1">
    <source>
        <dbReference type="EMBL" id="OVA08988.1"/>
    </source>
</evidence>
<protein>
    <submittedName>
        <fullName evidence="1">Uncharacterized protein</fullName>
    </submittedName>
</protein>
<dbReference type="EMBL" id="MVGT01002224">
    <property type="protein sequence ID" value="OVA08988.1"/>
    <property type="molecule type" value="Genomic_DNA"/>
</dbReference>
<reference evidence="1 2" key="1">
    <citation type="journal article" date="2017" name="Mol. Plant">
        <title>The Genome of Medicinal Plant Macleaya cordata Provides New Insights into Benzylisoquinoline Alkaloids Metabolism.</title>
        <authorList>
            <person name="Liu X."/>
            <person name="Liu Y."/>
            <person name="Huang P."/>
            <person name="Ma Y."/>
            <person name="Qing Z."/>
            <person name="Tang Q."/>
            <person name="Cao H."/>
            <person name="Cheng P."/>
            <person name="Zheng Y."/>
            <person name="Yuan Z."/>
            <person name="Zhou Y."/>
            <person name="Liu J."/>
            <person name="Tang Z."/>
            <person name="Zhuo Y."/>
            <person name="Zhang Y."/>
            <person name="Yu L."/>
            <person name="Huang J."/>
            <person name="Yang P."/>
            <person name="Peng Q."/>
            <person name="Zhang J."/>
            <person name="Jiang W."/>
            <person name="Zhang Z."/>
            <person name="Lin K."/>
            <person name="Ro D.K."/>
            <person name="Chen X."/>
            <person name="Xiong X."/>
            <person name="Shang Y."/>
            <person name="Huang S."/>
            <person name="Zeng J."/>
        </authorList>
    </citation>
    <scope>NUCLEOTIDE SEQUENCE [LARGE SCALE GENOMIC DNA]</scope>
    <source>
        <strain evidence="2">cv. BLH2017</strain>
        <tissue evidence="1">Root</tissue>
    </source>
</reference>
<sequence>MAALPESGTSSLEQPGGSRNEEFQNLVDEFLDLLNDQGEQSATQATFNQILRITKMFILGVMIATEIFRGLEPVLRRMLEKKGTSPASKVSIEAMRKVMITLQEKQGDEVCVICLEGWKKVGLRCLLLMTNEVGGNGGDGDVGERERQRRVDREISVHLFFDSNNSQ</sequence>
<keyword evidence="2" id="KW-1185">Reference proteome</keyword>
<dbReference type="Proteomes" id="UP000195402">
    <property type="component" value="Unassembled WGS sequence"/>
</dbReference>
<dbReference type="InParanoid" id="A0A200QER3"/>
<organism evidence="1 2">
    <name type="scientific">Macleaya cordata</name>
    <name type="common">Five-seeded plume-poppy</name>
    <name type="synonym">Bocconia cordata</name>
    <dbReference type="NCBI Taxonomy" id="56857"/>
    <lineage>
        <taxon>Eukaryota</taxon>
        <taxon>Viridiplantae</taxon>
        <taxon>Streptophyta</taxon>
        <taxon>Embryophyta</taxon>
        <taxon>Tracheophyta</taxon>
        <taxon>Spermatophyta</taxon>
        <taxon>Magnoliopsida</taxon>
        <taxon>Ranunculales</taxon>
        <taxon>Papaveraceae</taxon>
        <taxon>Papaveroideae</taxon>
        <taxon>Macleaya</taxon>
    </lineage>
</organism>
<accession>A0A200QER3</accession>
<name>A0A200QER3_MACCD</name>